<protein>
    <recommendedName>
        <fullName evidence="8">Inositol-1-monophosphatase</fullName>
        <ecNumber evidence="8">3.1.3.25</ecNumber>
    </recommendedName>
</protein>
<dbReference type="Proteomes" id="UP000322214">
    <property type="component" value="Chromosome"/>
</dbReference>
<keyword evidence="6 7" id="KW-0460">Magnesium</keyword>
<dbReference type="SUPFAM" id="SSF56655">
    <property type="entry name" value="Carbohydrate phosphatase"/>
    <property type="match status" value="1"/>
</dbReference>
<evidence type="ECO:0000256" key="8">
    <source>
        <dbReference type="RuleBase" id="RU364068"/>
    </source>
</evidence>
<feature type="binding site" evidence="7">
    <location>
        <position position="95"/>
    </location>
    <ligand>
        <name>Mg(2+)</name>
        <dbReference type="ChEBI" id="CHEBI:18420"/>
        <label>1</label>
        <note>catalytic</note>
    </ligand>
</feature>
<dbReference type="AlphaFoldDB" id="A0A5B9PDU0"/>
<feature type="binding site" evidence="7">
    <location>
        <position position="92"/>
    </location>
    <ligand>
        <name>Mg(2+)</name>
        <dbReference type="ChEBI" id="CHEBI:18420"/>
        <label>1</label>
        <note>catalytic</note>
    </ligand>
</feature>
<gene>
    <name evidence="9" type="primary">suhB_3</name>
    <name evidence="9" type="ORF">MFFC18_35600</name>
</gene>
<dbReference type="PROSITE" id="PS00629">
    <property type="entry name" value="IMP_1"/>
    <property type="match status" value="1"/>
</dbReference>
<dbReference type="GO" id="GO:0046854">
    <property type="term" value="P:phosphatidylinositol phosphate biosynthetic process"/>
    <property type="evidence" value="ECO:0007669"/>
    <property type="project" value="InterPro"/>
</dbReference>
<dbReference type="STRING" id="980251.GCA_001642875_04392"/>
<dbReference type="PROSITE" id="PS00630">
    <property type="entry name" value="IMP_2"/>
    <property type="match status" value="1"/>
</dbReference>
<sequence length="267" mass="28936">MTNNISQQQKNEFLEAAVAAAKLGGDKLIEWMGKVDVREKGPRDLVTQADFDSQQAISEYLLGNFPDHEFLGEESTDKSLVTKPGVFCWVVDPLDGTVNYVHQLNSFSVSIALRYGGETIAGVVYDPVIGEMFSAVSGGGATLNGKAISHSRCTEIGKALVVCSFSSSVDRHHPEVERFLRVLGQAGSIRRLGSAALNLCFVACGRSDSYWATGLNCWDIAAGWLILKESGAVMKTLDGGQVDFFEPKFCAAATEELFTAMQEHLDI</sequence>
<dbReference type="PRINTS" id="PR00377">
    <property type="entry name" value="IMPHPHTASES"/>
</dbReference>
<dbReference type="RefSeq" id="WP_238381338.1">
    <property type="nucleotide sequence ID" value="NZ_CP042912.1"/>
</dbReference>
<dbReference type="GO" id="GO:0006020">
    <property type="term" value="P:inositol metabolic process"/>
    <property type="evidence" value="ECO:0007669"/>
    <property type="project" value="TreeGrafter"/>
</dbReference>
<evidence type="ECO:0000256" key="5">
    <source>
        <dbReference type="ARBA" id="ARBA00022801"/>
    </source>
</evidence>
<dbReference type="InterPro" id="IPR020550">
    <property type="entry name" value="Inositol_monophosphatase_CS"/>
</dbReference>
<comment type="cofactor">
    <cofactor evidence="2 7 8">
        <name>Mg(2+)</name>
        <dbReference type="ChEBI" id="CHEBI:18420"/>
    </cofactor>
</comment>
<evidence type="ECO:0000256" key="3">
    <source>
        <dbReference type="ARBA" id="ARBA00009759"/>
    </source>
</evidence>
<dbReference type="FunFam" id="3.30.540.10:FF:000003">
    <property type="entry name" value="Inositol-1-monophosphatase"/>
    <property type="match status" value="1"/>
</dbReference>
<dbReference type="InterPro" id="IPR020583">
    <property type="entry name" value="Inositol_monoP_metal-BS"/>
</dbReference>
<dbReference type="KEGG" id="mff:MFFC18_35600"/>
<evidence type="ECO:0000313" key="10">
    <source>
        <dbReference type="Proteomes" id="UP000322214"/>
    </source>
</evidence>
<dbReference type="GO" id="GO:0046872">
    <property type="term" value="F:metal ion binding"/>
    <property type="evidence" value="ECO:0007669"/>
    <property type="project" value="UniProtKB-KW"/>
</dbReference>
<dbReference type="CDD" id="cd01639">
    <property type="entry name" value="IMPase"/>
    <property type="match status" value="1"/>
</dbReference>
<dbReference type="Gene3D" id="3.40.190.80">
    <property type="match status" value="1"/>
</dbReference>
<evidence type="ECO:0000256" key="4">
    <source>
        <dbReference type="ARBA" id="ARBA00022723"/>
    </source>
</evidence>
<comment type="similarity">
    <text evidence="3 8">Belongs to the inositol monophosphatase superfamily.</text>
</comment>
<keyword evidence="4 7" id="KW-0479">Metal-binding</keyword>
<dbReference type="Gene3D" id="3.30.540.10">
    <property type="entry name" value="Fructose-1,6-Bisphosphatase, subunit A, domain 1"/>
    <property type="match status" value="1"/>
</dbReference>
<keyword evidence="5 8" id="KW-0378">Hydrolase</keyword>
<organism evidence="9 10">
    <name type="scientific">Mariniblastus fucicola</name>
    <dbReference type="NCBI Taxonomy" id="980251"/>
    <lineage>
        <taxon>Bacteria</taxon>
        <taxon>Pseudomonadati</taxon>
        <taxon>Planctomycetota</taxon>
        <taxon>Planctomycetia</taxon>
        <taxon>Pirellulales</taxon>
        <taxon>Pirellulaceae</taxon>
        <taxon>Mariniblastus</taxon>
    </lineage>
</organism>
<dbReference type="InterPro" id="IPR033942">
    <property type="entry name" value="IMPase"/>
</dbReference>
<feature type="binding site" evidence="7">
    <location>
        <position position="219"/>
    </location>
    <ligand>
        <name>Mg(2+)</name>
        <dbReference type="ChEBI" id="CHEBI:18420"/>
        <label>1</label>
        <note>catalytic</note>
    </ligand>
</feature>
<feature type="binding site" evidence="7">
    <location>
        <position position="94"/>
    </location>
    <ligand>
        <name>Mg(2+)</name>
        <dbReference type="ChEBI" id="CHEBI:18420"/>
        <label>1</label>
        <note>catalytic</note>
    </ligand>
</feature>
<accession>A0A5B9PDU0</accession>
<comment type="catalytic activity">
    <reaction evidence="1 8">
        <text>a myo-inositol phosphate + H2O = myo-inositol + phosphate</text>
        <dbReference type="Rhea" id="RHEA:24056"/>
        <dbReference type="ChEBI" id="CHEBI:15377"/>
        <dbReference type="ChEBI" id="CHEBI:17268"/>
        <dbReference type="ChEBI" id="CHEBI:43474"/>
        <dbReference type="ChEBI" id="CHEBI:84139"/>
        <dbReference type="EC" id="3.1.3.25"/>
    </reaction>
</comment>
<evidence type="ECO:0000256" key="7">
    <source>
        <dbReference type="PIRSR" id="PIRSR600760-2"/>
    </source>
</evidence>
<reference evidence="9 10" key="1">
    <citation type="submission" date="2019-08" db="EMBL/GenBank/DDBJ databases">
        <title>Deep-cultivation of Planctomycetes and their phenomic and genomic characterization uncovers novel biology.</title>
        <authorList>
            <person name="Wiegand S."/>
            <person name="Jogler M."/>
            <person name="Boedeker C."/>
            <person name="Pinto D."/>
            <person name="Vollmers J."/>
            <person name="Rivas-Marin E."/>
            <person name="Kohn T."/>
            <person name="Peeters S.H."/>
            <person name="Heuer A."/>
            <person name="Rast P."/>
            <person name="Oberbeckmann S."/>
            <person name="Bunk B."/>
            <person name="Jeske O."/>
            <person name="Meyerdierks A."/>
            <person name="Storesund J.E."/>
            <person name="Kallscheuer N."/>
            <person name="Luecker S."/>
            <person name="Lage O.M."/>
            <person name="Pohl T."/>
            <person name="Merkel B.J."/>
            <person name="Hornburger P."/>
            <person name="Mueller R.-W."/>
            <person name="Bruemmer F."/>
            <person name="Labrenz M."/>
            <person name="Spormann A.M."/>
            <person name="Op den Camp H."/>
            <person name="Overmann J."/>
            <person name="Amann R."/>
            <person name="Jetten M.S.M."/>
            <person name="Mascher T."/>
            <person name="Medema M.H."/>
            <person name="Devos D.P."/>
            <person name="Kaster A.-K."/>
            <person name="Ovreas L."/>
            <person name="Rohde M."/>
            <person name="Galperin M.Y."/>
            <person name="Jogler C."/>
        </authorList>
    </citation>
    <scope>NUCLEOTIDE SEQUENCE [LARGE SCALE GENOMIC DNA]</scope>
    <source>
        <strain evidence="9 10">FC18</strain>
    </source>
</reference>
<proteinExistence type="inferred from homology"/>
<dbReference type="Pfam" id="PF00459">
    <property type="entry name" value="Inositol_P"/>
    <property type="match status" value="1"/>
</dbReference>
<dbReference type="EMBL" id="CP042912">
    <property type="protein sequence ID" value="QEG23659.1"/>
    <property type="molecule type" value="Genomic_DNA"/>
</dbReference>
<dbReference type="PANTHER" id="PTHR20854">
    <property type="entry name" value="INOSITOL MONOPHOSPHATASE"/>
    <property type="match status" value="1"/>
</dbReference>
<dbReference type="GO" id="GO:0007165">
    <property type="term" value="P:signal transduction"/>
    <property type="evidence" value="ECO:0007669"/>
    <property type="project" value="TreeGrafter"/>
</dbReference>
<evidence type="ECO:0000256" key="1">
    <source>
        <dbReference type="ARBA" id="ARBA00001033"/>
    </source>
</evidence>
<dbReference type="PANTHER" id="PTHR20854:SF4">
    <property type="entry name" value="INOSITOL-1-MONOPHOSPHATASE-RELATED"/>
    <property type="match status" value="1"/>
</dbReference>
<evidence type="ECO:0000256" key="6">
    <source>
        <dbReference type="ARBA" id="ARBA00022842"/>
    </source>
</evidence>
<feature type="binding site" evidence="7">
    <location>
        <position position="73"/>
    </location>
    <ligand>
        <name>Mg(2+)</name>
        <dbReference type="ChEBI" id="CHEBI:18420"/>
        <label>1</label>
        <note>catalytic</note>
    </ligand>
</feature>
<evidence type="ECO:0000313" key="9">
    <source>
        <dbReference type="EMBL" id="QEG23659.1"/>
    </source>
</evidence>
<evidence type="ECO:0000256" key="2">
    <source>
        <dbReference type="ARBA" id="ARBA00001946"/>
    </source>
</evidence>
<dbReference type="InterPro" id="IPR000760">
    <property type="entry name" value="Inositol_monophosphatase-like"/>
</dbReference>
<name>A0A5B9PDU0_9BACT</name>
<keyword evidence="10" id="KW-1185">Reference proteome</keyword>
<dbReference type="EC" id="3.1.3.25" evidence="8"/>
<dbReference type="GO" id="GO:0008934">
    <property type="term" value="F:inositol monophosphate 1-phosphatase activity"/>
    <property type="evidence" value="ECO:0007669"/>
    <property type="project" value="InterPro"/>
</dbReference>